<evidence type="ECO:0000313" key="4">
    <source>
        <dbReference type="Proteomes" id="UP000192578"/>
    </source>
</evidence>
<protein>
    <recommendedName>
        <fullName evidence="5">SEA domain-containing protein</fullName>
    </recommendedName>
</protein>
<keyword evidence="1" id="KW-0812">Transmembrane</keyword>
<evidence type="ECO:0000313" key="3">
    <source>
        <dbReference type="EMBL" id="OWA51083.1"/>
    </source>
</evidence>
<gene>
    <name evidence="3" type="ORF">BV898_15583</name>
</gene>
<evidence type="ECO:0008006" key="5">
    <source>
        <dbReference type="Google" id="ProtNLM"/>
    </source>
</evidence>
<feature type="transmembrane region" description="Helical" evidence="1">
    <location>
        <begin position="87"/>
        <end position="109"/>
    </location>
</feature>
<dbReference type="AlphaFoldDB" id="A0A9X6NE99"/>
<organism evidence="3 4">
    <name type="scientific">Hypsibius exemplaris</name>
    <name type="common">Freshwater tardigrade</name>
    <dbReference type="NCBI Taxonomy" id="2072580"/>
    <lineage>
        <taxon>Eukaryota</taxon>
        <taxon>Metazoa</taxon>
        <taxon>Ecdysozoa</taxon>
        <taxon>Tardigrada</taxon>
        <taxon>Eutardigrada</taxon>
        <taxon>Parachela</taxon>
        <taxon>Hypsibioidea</taxon>
        <taxon>Hypsibiidae</taxon>
        <taxon>Hypsibius</taxon>
    </lineage>
</organism>
<accession>A0A9X6NE99</accession>
<feature type="signal peptide" evidence="2">
    <location>
        <begin position="1"/>
        <end position="18"/>
    </location>
</feature>
<evidence type="ECO:0000256" key="2">
    <source>
        <dbReference type="SAM" id="SignalP"/>
    </source>
</evidence>
<comment type="caution">
    <text evidence="3">The sequence shown here is derived from an EMBL/GenBank/DDBJ whole genome shotgun (WGS) entry which is preliminary data.</text>
</comment>
<keyword evidence="2" id="KW-0732">Signal</keyword>
<dbReference type="Proteomes" id="UP000192578">
    <property type="component" value="Unassembled WGS sequence"/>
</dbReference>
<reference evidence="4" key="1">
    <citation type="submission" date="2017-01" db="EMBL/GenBank/DDBJ databases">
        <title>Comparative genomics of anhydrobiosis in the tardigrade Hypsibius dujardini.</title>
        <authorList>
            <person name="Yoshida Y."/>
            <person name="Koutsovoulos G."/>
            <person name="Laetsch D."/>
            <person name="Stevens L."/>
            <person name="Kumar S."/>
            <person name="Horikawa D."/>
            <person name="Ishino K."/>
            <person name="Komine S."/>
            <person name="Tomita M."/>
            <person name="Blaxter M."/>
            <person name="Arakawa K."/>
        </authorList>
    </citation>
    <scope>NUCLEOTIDE SEQUENCE [LARGE SCALE GENOMIC DNA]</scope>
    <source>
        <strain evidence="4">Z151</strain>
    </source>
</reference>
<keyword evidence="4" id="KW-1185">Reference proteome</keyword>
<proteinExistence type="predicted"/>
<feature type="chain" id="PRO_5040767625" description="SEA domain-containing protein" evidence="2">
    <location>
        <begin position="19"/>
        <end position="244"/>
    </location>
</feature>
<name>A0A9X6NE99_HYPEX</name>
<keyword evidence="1" id="KW-0472">Membrane</keyword>
<dbReference type="EMBL" id="MTYJ01000214">
    <property type="protein sequence ID" value="OWA51083.1"/>
    <property type="molecule type" value="Genomic_DNA"/>
</dbReference>
<keyword evidence="1" id="KW-1133">Transmembrane helix</keyword>
<evidence type="ECO:0000256" key="1">
    <source>
        <dbReference type="SAM" id="Phobius"/>
    </source>
</evidence>
<sequence>MYLVIAFWAYFTIIAIDGSNRQEPSNANGTKKHTPTEIFVEVYGPLIPIDQGTERIAVKMRDLLTKLLVADNVPVTIFKVINFKYKIATMTFLVSFGVLAVWMGCTAVLGNDQTQQDFSTTAPVSSSNTTQVLKPVILVVDAKGTLLPNDSRSQEIADGIRDDLSARLRADNITATIFNVINYHYEISGCCTQFFTIKIQVNNDVTGYVSARAYLYRSEPLHFYGVVQNQTLTDPIRWSYTAWV</sequence>